<evidence type="ECO:0000256" key="7">
    <source>
        <dbReference type="ARBA" id="ARBA00022884"/>
    </source>
</evidence>
<evidence type="ECO:0000256" key="4">
    <source>
        <dbReference type="ARBA" id="ARBA00022741"/>
    </source>
</evidence>
<dbReference type="AlphaFoldDB" id="A0ABD5Z1I6"/>
<protein>
    <submittedName>
        <fullName evidence="12">Alanyl-tRNA editing protein</fullName>
    </submittedName>
</protein>
<keyword evidence="2" id="KW-0820">tRNA-binding</keyword>
<evidence type="ECO:0000256" key="6">
    <source>
        <dbReference type="ARBA" id="ARBA00022840"/>
    </source>
</evidence>
<evidence type="ECO:0000256" key="2">
    <source>
        <dbReference type="ARBA" id="ARBA00022555"/>
    </source>
</evidence>
<keyword evidence="7" id="KW-0694">RNA-binding</keyword>
<comment type="similarity">
    <text evidence="1">Belongs to the class-II aminoacyl-tRNA synthetase family.</text>
</comment>
<keyword evidence="3" id="KW-0436">Ligase</keyword>
<dbReference type="EMBL" id="JBHTAR010000011">
    <property type="protein sequence ID" value="MFC7199041.1"/>
    <property type="molecule type" value="Genomic_DNA"/>
</dbReference>
<proteinExistence type="inferred from homology"/>
<organism evidence="12 13">
    <name type="scientific">Halospeciosus flavus</name>
    <dbReference type="NCBI Taxonomy" id="3032283"/>
    <lineage>
        <taxon>Archaea</taxon>
        <taxon>Methanobacteriati</taxon>
        <taxon>Methanobacteriota</taxon>
        <taxon>Stenosarchaea group</taxon>
        <taxon>Halobacteria</taxon>
        <taxon>Halobacteriales</taxon>
        <taxon>Halobacteriaceae</taxon>
        <taxon>Halospeciosus</taxon>
    </lineage>
</organism>
<dbReference type="GO" id="GO:0006412">
    <property type="term" value="P:translation"/>
    <property type="evidence" value="ECO:0007669"/>
    <property type="project" value="UniProtKB-KW"/>
</dbReference>
<dbReference type="Gene3D" id="3.30.980.10">
    <property type="entry name" value="Threonyl-trna Synthetase, Chain A, domain 2"/>
    <property type="match status" value="1"/>
</dbReference>
<evidence type="ECO:0000313" key="12">
    <source>
        <dbReference type="EMBL" id="MFC7199041.1"/>
    </source>
</evidence>
<evidence type="ECO:0000256" key="5">
    <source>
        <dbReference type="ARBA" id="ARBA00022833"/>
    </source>
</evidence>
<dbReference type="PANTHER" id="PTHR11777">
    <property type="entry name" value="ALANYL-TRNA SYNTHETASE"/>
    <property type="match status" value="1"/>
</dbReference>
<gene>
    <name evidence="12" type="ORF">ACFQJ9_06370</name>
</gene>
<dbReference type="PROSITE" id="PS50860">
    <property type="entry name" value="AA_TRNA_LIGASE_II_ALA"/>
    <property type="match status" value="1"/>
</dbReference>
<keyword evidence="13" id="KW-1185">Reference proteome</keyword>
<evidence type="ECO:0000256" key="9">
    <source>
        <dbReference type="ARBA" id="ARBA00023146"/>
    </source>
</evidence>
<dbReference type="GO" id="GO:0002161">
    <property type="term" value="F:aminoacyl-tRNA deacylase activity"/>
    <property type="evidence" value="ECO:0007669"/>
    <property type="project" value="UniProtKB-ARBA"/>
</dbReference>
<dbReference type="Pfam" id="PF01411">
    <property type="entry name" value="tRNA-synt_2c"/>
    <property type="match status" value="1"/>
</dbReference>
<dbReference type="PANTHER" id="PTHR11777:SF9">
    <property type="entry name" value="ALANINE--TRNA LIGASE, CYTOPLASMIC"/>
    <property type="match status" value="1"/>
</dbReference>
<dbReference type="RefSeq" id="WP_279528991.1">
    <property type="nucleotide sequence ID" value="NZ_CP122312.1"/>
</dbReference>
<keyword evidence="10" id="KW-0175">Coiled coil</keyword>
<reference evidence="12 13" key="1">
    <citation type="journal article" date="2019" name="Int. J. Syst. Evol. Microbiol.">
        <title>The Global Catalogue of Microorganisms (GCM) 10K type strain sequencing project: providing services to taxonomists for standard genome sequencing and annotation.</title>
        <authorList>
            <consortium name="The Broad Institute Genomics Platform"/>
            <consortium name="The Broad Institute Genome Sequencing Center for Infectious Disease"/>
            <person name="Wu L."/>
            <person name="Ma J."/>
        </authorList>
    </citation>
    <scope>NUCLEOTIDE SEQUENCE [LARGE SCALE GENOMIC DNA]</scope>
    <source>
        <strain evidence="12 13">XZGYJ-43</strain>
    </source>
</reference>
<feature type="coiled-coil region" evidence="10">
    <location>
        <begin position="269"/>
        <end position="296"/>
    </location>
</feature>
<evidence type="ECO:0000256" key="8">
    <source>
        <dbReference type="ARBA" id="ARBA00022917"/>
    </source>
</evidence>
<dbReference type="InterPro" id="IPR018163">
    <property type="entry name" value="Thr/Ala-tRNA-synth_IIc_edit"/>
</dbReference>
<evidence type="ECO:0000256" key="1">
    <source>
        <dbReference type="ARBA" id="ARBA00008226"/>
    </source>
</evidence>
<evidence type="ECO:0000313" key="13">
    <source>
        <dbReference type="Proteomes" id="UP001596447"/>
    </source>
</evidence>
<comment type="caution">
    <text evidence="12">The sequence shown here is derived from an EMBL/GenBank/DDBJ whole genome shotgun (WGS) entry which is preliminary data.</text>
</comment>
<dbReference type="GO" id="GO:0005524">
    <property type="term" value="F:ATP binding"/>
    <property type="evidence" value="ECO:0007669"/>
    <property type="project" value="UniProtKB-KW"/>
</dbReference>
<keyword evidence="9" id="KW-0030">Aminoacyl-tRNA synthetase</keyword>
<keyword evidence="4" id="KW-0547">Nucleotide-binding</keyword>
<dbReference type="InterPro" id="IPR018165">
    <property type="entry name" value="Ala-tRNA-synth_IIc_core"/>
</dbReference>
<dbReference type="GO" id="GO:0004812">
    <property type="term" value="F:aminoacyl-tRNA ligase activity"/>
    <property type="evidence" value="ECO:0007669"/>
    <property type="project" value="UniProtKB-KW"/>
</dbReference>
<evidence type="ECO:0000259" key="11">
    <source>
        <dbReference type="PROSITE" id="PS50860"/>
    </source>
</evidence>
<dbReference type="SUPFAM" id="SSF55186">
    <property type="entry name" value="ThrRS/AlaRS common domain"/>
    <property type="match status" value="1"/>
</dbReference>
<dbReference type="SMART" id="SM00863">
    <property type="entry name" value="tRNA_SAD"/>
    <property type="match status" value="1"/>
</dbReference>
<dbReference type="InterPro" id="IPR009000">
    <property type="entry name" value="Transl_B-barrel_sf"/>
</dbReference>
<keyword evidence="6" id="KW-0067">ATP-binding</keyword>
<dbReference type="InterPro" id="IPR018164">
    <property type="entry name" value="Ala-tRNA-synth_IIc_N"/>
</dbReference>
<sequence>MTASRAPANPYTTRFEAVVRAVDGPEVVLDETYFYPEGGGQPADRGRLAGHPVEHVHETDGEVVHVLADDSHDVEPDATVEGHVDFEFRRYCMRAHTASHALYGAGRRLLADLGYGGFDIGEEKVRVDFETTTEIDDDTLVELERLTNRAVWESHEVTWEEIPQEEAMSRHDVAFNVATEEGVMAESETVRVVEIDGWDAAACGGTHVENTKEIGPVAVLDRSNPGEGLTRVEFAVGEPAIERRADERKATLSAAETLGVPVSDLDGGASEVRAKVDALEGEVASLRDRLFDAEVANAATVAGEGGEWLVTDVEGFDASDVGDRVRAVAGERADVVALTGGEGRAFLVVATAEGVDVGAGDVVDAVTEEFGGGGGGGSSFAQGGGLDATPADVTDFVRSRWLAEEAD</sequence>
<dbReference type="InterPro" id="IPR012947">
    <property type="entry name" value="tRNA_SAD"/>
</dbReference>
<accession>A0ABD5Z1I6</accession>
<keyword evidence="5" id="KW-0862">Zinc</keyword>
<dbReference type="Pfam" id="PF07973">
    <property type="entry name" value="tRNA_SAD"/>
    <property type="match status" value="1"/>
</dbReference>
<dbReference type="Proteomes" id="UP001596447">
    <property type="component" value="Unassembled WGS sequence"/>
</dbReference>
<dbReference type="GO" id="GO:0000049">
    <property type="term" value="F:tRNA binding"/>
    <property type="evidence" value="ECO:0007669"/>
    <property type="project" value="UniProtKB-KW"/>
</dbReference>
<dbReference type="SUPFAM" id="SSF50447">
    <property type="entry name" value="Translation proteins"/>
    <property type="match status" value="1"/>
</dbReference>
<name>A0ABD5Z1I6_9EURY</name>
<keyword evidence="8" id="KW-0648">Protein biosynthesis</keyword>
<dbReference type="Gene3D" id="2.40.30.130">
    <property type="match status" value="1"/>
</dbReference>
<evidence type="ECO:0000256" key="10">
    <source>
        <dbReference type="SAM" id="Coils"/>
    </source>
</evidence>
<dbReference type="Gene3D" id="3.10.310.40">
    <property type="match status" value="1"/>
</dbReference>
<feature type="domain" description="Alanyl-transfer RNA synthetases family profile" evidence="11">
    <location>
        <begin position="1"/>
        <end position="246"/>
    </location>
</feature>
<evidence type="ECO:0000256" key="3">
    <source>
        <dbReference type="ARBA" id="ARBA00022598"/>
    </source>
</evidence>
<dbReference type="InterPro" id="IPR050058">
    <property type="entry name" value="Ala-tRNA_ligase"/>
</dbReference>